<protein>
    <submittedName>
        <fullName evidence="1">Uncharacterized protein</fullName>
    </submittedName>
</protein>
<organism evidence="1 2">
    <name type="scientific">Tissierella carlieri</name>
    <dbReference type="NCBI Taxonomy" id="689904"/>
    <lineage>
        <taxon>Bacteria</taxon>
        <taxon>Bacillati</taxon>
        <taxon>Bacillota</taxon>
        <taxon>Tissierellia</taxon>
        <taxon>Tissierellales</taxon>
        <taxon>Tissierellaceae</taxon>
        <taxon>Tissierella</taxon>
    </lineage>
</organism>
<sequence length="93" mass="10721">MKKLRITDRTKVRSNSNWRANKIVHIHRDKTLLAHMGKKKTLVRILSMTDTGAVAQYELVDEPGNKYMPLIVDGKNVEEFEILGEQLNLFQEG</sequence>
<evidence type="ECO:0000313" key="2">
    <source>
        <dbReference type="Proteomes" id="UP001524478"/>
    </source>
</evidence>
<proteinExistence type="predicted"/>
<comment type="caution">
    <text evidence="1">The sequence shown here is derived from an EMBL/GenBank/DDBJ whole genome shotgun (WGS) entry which is preliminary data.</text>
</comment>
<dbReference type="Proteomes" id="UP001524478">
    <property type="component" value="Unassembled WGS sequence"/>
</dbReference>
<dbReference type="RefSeq" id="WP_256310055.1">
    <property type="nucleotide sequence ID" value="NZ_JANGAC010000001.1"/>
</dbReference>
<evidence type="ECO:0000313" key="1">
    <source>
        <dbReference type="EMBL" id="MCQ4921535.1"/>
    </source>
</evidence>
<accession>A0ABT1S4Z2</accession>
<reference evidence="1 2" key="1">
    <citation type="submission" date="2022-06" db="EMBL/GenBank/DDBJ databases">
        <title>Isolation of gut microbiota from human fecal samples.</title>
        <authorList>
            <person name="Pamer E.G."/>
            <person name="Barat B."/>
            <person name="Waligurski E."/>
            <person name="Medina S."/>
            <person name="Paddock L."/>
            <person name="Mostad J."/>
        </authorList>
    </citation>
    <scope>NUCLEOTIDE SEQUENCE [LARGE SCALE GENOMIC DNA]</scope>
    <source>
        <strain evidence="1 2">DFI.7.95</strain>
    </source>
</reference>
<dbReference type="EMBL" id="JANGAC010000001">
    <property type="protein sequence ID" value="MCQ4921535.1"/>
    <property type="molecule type" value="Genomic_DNA"/>
</dbReference>
<name>A0ABT1S4Z2_9FIRM</name>
<keyword evidence="2" id="KW-1185">Reference proteome</keyword>
<gene>
    <name evidence="1" type="ORF">NE686_00435</name>
</gene>